<keyword evidence="1" id="KW-0472">Membrane</keyword>
<gene>
    <name evidence="2" type="ORF">GCM10017621_14220</name>
</gene>
<name>A0A9W6MNI7_9PROT</name>
<protein>
    <submittedName>
        <fullName evidence="2">Uncharacterized protein</fullName>
    </submittedName>
</protein>
<reference evidence="2" key="1">
    <citation type="journal article" date="2014" name="Int. J. Syst. Evol. Microbiol.">
        <title>Complete genome sequence of Corynebacterium casei LMG S-19264T (=DSM 44701T), isolated from a smear-ripened cheese.</title>
        <authorList>
            <consortium name="US DOE Joint Genome Institute (JGI-PGF)"/>
            <person name="Walter F."/>
            <person name="Albersmeier A."/>
            <person name="Kalinowski J."/>
            <person name="Ruckert C."/>
        </authorList>
    </citation>
    <scope>NUCLEOTIDE SEQUENCE</scope>
    <source>
        <strain evidence="2">VKM B-1513</strain>
    </source>
</reference>
<feature type="transmembrane region" description="Helical" evidence="1">
    <location>
        <begin position="20"/>
        <end position="41"/>
    </location>
</feature>
<accession>A0A9W6MNI7</accession>
<evidence type="ECO:0000313" key="3">
    <source>
        <dbReference type="Proteomes" id="UP001143486"/>
    </source>
</evidence>
<proteinExistence type="predicted"/>
<dbReference type="EMBL" id="BSFE01000003">
    <property type="protein sequence ID" value="GLK51914.1"/>
    <property type="molecule type" value="Genomic_DNA"/>
</dbReference>
<dbReference type="AlphaFoldDB" id="A0A9W6MNI7"/>
<keyword evidence="3" id="KW-1185">Reference proteome</keyword>
<keyword evidence="1" id="KW-0812">Transmembrane</keyword>
<reference evidence="2" key="2">
    <citation type="submission" date="2023-01" db="EMBL/GenBank/DDBJ databases">
        <authorList>
            <person name="Sun Q."/>
            <person name="Evtushenko L."/>
        </authorList>
    </citation>
    <scope>NUCLEOTIDE SEQUENCE</scope>
    <source>
        <strain evidence="2">VKM B-1513</strain>
    </source>
</reference>
<comment type="caution">
    <text evidence="2">The sequence shown here is derived from an EMBL/GenBank/DDBJ whole genome shotgun (WGS) entry which is preliminary data.</text>
</comment>
<keyword evidence="1" id="KW-1133">Transmembrane helix</keyword>
<evidence type="ECO:0000313" key="2">
    <source>
        <dbReference type="EMBL" id="GLK51914.1"/>
    </source>
</evidence>
<sequence length="198" mass="23334">MQRADILQVADGGGIMPDWLPPILGTLDIAAFAALIIGVMWNARETRRSTYINLETEALNIFRFEAEHRAVLARIFNEPEDRPVDLDDEETVVANNYFLQILNLFEIAVRLRSRGNLDPMIFGTWVSWFLEVSEMGWFRRNWPDYRLHYSPDMRGIFDTYFRTVPDLSIPFEERRKHFFEAAAKQMRCRTVRKWLDNA</sequence>
<dbReference type="Proteomes" id="UP001143486">
    <property type="component" value="Unassembled WGS sequence"/>
</dbReference>
<organism evidence="2 3">
    <name type="scientific">Maricaulis virginensis</name>
    <dbReference type="NCBI Taxonomy" id="144022"/>
    <lineage>
        <taxon>Bacteria</taxon>
        <taxon>Pseudomonadati</taxon>
        <taxon>Pseudomonadota</taxon>
        <taxon>Alphaproteobacteria</taxon>
        <taxon>Maricaulales</taxon>
        <taxon>Maricaulaceae</taxon>
        <taxon>Maricaulis</taxon>
    </lineage>
</organism>
<evidence type="ECO:0000256" key="1">
    <source>
        <dbReference type="SAM" id="Phobius"/>
    </source>
</evidence>